<dbReference type="InterPro" id="IPR023318">
    <property type="entry name" value="Ub_act_enz_dom_a_sf"/>
</dbReference>
<dbReference type="Gene3D" id="3.50.50.80">
    <property type="entry name" value="Ubiquitin-activating enzyme E1, inactive adenylation domain, subdomain 1"/>
    <property type="match status" value="1"/>
</dbReference>
<dbReference type="InterPro" id="IPR030661">
    <property type="entry name" value="Uba2"/>
</dbReference>
<protein>
    <recommendedName>
        <fullName evidence="8">Ubiquitin-activating enzyme E1-like</fullName>
    </recommendedName>
</protein>
<dbReference type="PROSITE" id="PS00865">
    <property type="entry name" value="UBIQUITIN_ACTIVAT_2"/>
    <property type="match status" value="1"/>
</dbReference>
<keyword evidence="5 8" id="KW-0833">Ubl conjugation pathway</keyword>
<evidence type="ECO:0000256" key="4">
    <source>
        <dbReference type="ARBA" id="ARBA00022741"/>
    </source>
</evidence>
<dbReference type="Gene3D" id="3.10.290.20">
    <property type="entry name" value="Ubiquitin-like 2 activating enzyme e1b. Chain: B, domain 3"/>
    <property type="match status" value="1"/>
</dbReference>
<dbReference type="Proteomes" id="UP001642502">
    <property type="component" value="Unassembled WGS sequence"/>
</dbReference>
<evidence type="ECO:0000256" key="2">
    <source>
        <dbReference type="ARBA" id="ARBA00005673"/>
    </source>
</evidence>
<evidence type="ECO:0000259" key="12">
    <source>
        <dbReference type="Pfam" id="PF10585"/>
    </source>
</evidence>
<evidence type="ECO:0000313" key="15">
    <source>
        <dbReference type="Proteomes" id="UP001642502"/>
    </source>
</evidence>
<comment type="subunit">
    <text evidence="8">Heterodimer.</text>
</comment>
<keyword evidence="7 8" id="KW-0067">ATP-binding</keyword>
<comment type="caution">
    <text evidence="14">The sequence shown here is derived from an EMBL/GenBank/DDBJ whole genome shotgun (WGS) entry which is preliminary data.</text>
</comment>
<comment type="similarity">
    <text evidence="2 8">Belongs to the ubiquitin-activating E1 family.</text>
</comment>
<feature type="domain" description="Ubiquitin/SUMO-activating enzyme ubiquitin-like" evidence="13">
    <location>
        <begin position="472"/>
        <end position="553"/>
    </location>
</feature>
<reference evidence="14 15" key="1">
    <citation type="submission" date="2024-01" db="EMBL/GenBank/DDBJ databases">
        <authorList>
            <person name="Allen C."/>
            <person name="Tagirdzhanova G."/>
        </authorList>
    </citation>
    <scope>NUCLEOTIDE SEQUENCE [LARGE SCALE GENOMIC DNA]</scope>
    <source>
        <strain evidence="14 15">CBS 119000</strain>
    </source>
</reference>
<dbReference type="InterPro" id="IPR045886">
    <property type="entry name" value="ThiF/MoeB/HesA"/>
</dbReference>
<dbReference type="Gene3D" id="1.10.10.520">
    <property type="entry name" value="Ubiquitin activating enzymes (Uba3). Chain: B, domain 2"/>
    <property type="match status" value="1"/>
</dbReference>
<name>A0ABP0DCX4_9PEZI</name>
<keyword evidence="14" id="KW-0436">Ligase</keyword>
<dbReference type="GO" id="GO:0004839">
    <property type="term" value="F:ubiquitin activating enzyme activity"/>
    <property type="evidence" value="ECO:0007669"/>
    <property type="project" value="UniProtKB-EC"/>
</dbReference>
<accession>A0ABP0DCX4</accession>
<keyword evidence="4 8" id="KW-0547">Nucleotide-binding</keyword>
<keyword evidence="15" id="KW-1185">Reference proteome</keyword>
<dbReference type="Pfam" id="PF00899">
    <property type="entry name" value="ThiF"/>
    <property type="match status" value="1"/>
</dbReference>
<dbReference type="InterPro" id="IPR042449">
    <property type="entry name" value="Ub-E1_IAD_1"/>
</dbReference>
<proteinExistence type="inferred from homology"/>
<dbReference type="EMBL" id="CAWUON010000008">
    <property type="protein sequence ID" value="CAK7264751.1"/>
    <property type="molecule type" value="Genomic_DNA"/>
</dbReference>
<evidence type="ECO:0000256" key="10">
    <source>
        <dbReference type="SAM" id="MobiDB-lite"/>
    </source>
</evidence>
<dbReference type="PIRSF" id="PIRSF039133">
    <property type="entry name" value="SUMO_E1B"/>
    <property type="match status" value="1"/>
</dbReference>
<dbReference type="PANTHER" id="PTHR10953">
    <property type="entry name" value="UBIQUITIN-ACTIVATING ENZYME E1"/>
    <property type="match status" value="1"/>
</dbReference>
<evidence type="ECO:0000256" key="1">
    <source>
        <dbReference type="ARBA" id="ARBA00004718"/>
    </source>
</evidence>
<keyword evidence="6 8" id="KW-0862">Zinc</keyword>
<dbReference type="InterPro" id="IPR019572">
    <property type="entry name" value="UBA_E1_SCCH"/>
</dbReference>
<evidence type="ECO:0000256" key="8">
    <source>
        <dbReference type="PIRNR" id="PIRNR039133"/>
    </source>
</evidence>
<evidence type="ECO:0000256" key="3">
    <source>
        <dbReference type="ARBA" id="ARBA00022723"/>
    </source>
</evidence>
<dbReference type="PANTHER" id="PTHR10953:SF5">
    <property type="entry name" value="SUMO-ACTIVATING ENZYME SUBUNIT 2"/>
    <property type="match status" value="1"/>
</dbReference>
<dbReference type="InterPro" id="IPR035985">
    <property type="entry name" value="Ubiquitin-activating_enz"/>
</dbReference>
<evidence type="ECO:0000313" key="14">
    <source>
        <dbReference type="EMBL" id="CAK7264751.1"/>
    </source>
</evidence>
<evidence type="ECO:0000259" key="13">
    <source>
        <dbReference type="Pfam" id="PF14732"/>
    </source>
</evidence>
<evidence type="ECO:0000259" key="11">
    <source>
        <dbReference type="Pfam" id="PF00899"/>
    </source>
</evidence>
<dbReference type="Pfam" id="PF14732">
    <property type="entry name" value="UAE_UbL"/>
    <property type="match status" value="1"/>
</dbReference>
<keyword evidence="3 8" id="KW-0479">Metal-binding</keyword>
<comment type="pathway">
    <text evidence="1 8">Protein modification; protein sumoylation.</text>
</comment>
<feature type="region of interest" description="Disordered" evidence="10">
    <location>
        <begin position="573"/>
        <end position="595"/>
    </location>
</feature>
<feature type="domain" description="THIF-type NAD/FAD binding fold" evidence="11">
    <location>
        <begin position="38"/>
        <end position="463"/>
    </location>
</feature>
<gene>
    <name evidence="14" type="primary">UBA2</name>
    <name evidence="14" type="ORF">SEPCBS119000_001155</name>
</gene>
<dbReference type="InterPro" id="IPR028077">
    <property type="entry name" value="UAE_UbL_dom"/>
</dbReference>
<dbReference type="Pfam" id="PF10585">
    <property type="entry name" value="UBA_E1_SCCH"/>
    <property type="match status" value="1"/>
</dbReference>
<feature type="region of interest" description="Disordered" evidence="10">
    <location>
        <begin position="611"/>
        <end position="670"/>
    </location>
</feature>
<dbReference type="InterPro" id="IPR000594">
    <property type="entry name" value="ThiF_NAD_FAD-bd"/>
</dbReference>
<dbReference type="SUPFAM" id="SSF69572">
    <property type="entry name" value="Activating enzymes of the ubiquitin-like proteins"/>
    <property type="match status" value="1"/>
</dbReference>
<evidence type="ECO:0000256" key="7">
    <source>
        <dbReference type="ARBA" id="ARBA00022840"/>
    </source>
</evidence>
<evidence type="ECO:0000256" key="6">
    <source>
        <dbReference type="ARBA" id="ARBA00022833"/>
    </source>
</evidence>
<organism evidence="14 15">
    <name type="scientific">Sporothrix epigloea</name>
    <dbReference type="NCBI Taxonomy" id="1892477"/>
    <lineage>
        <taxon>Eukaryota</taxon>
        <taxon>Fungi</taxon>
        <taxon>Dikarya</taxon>
        <taxon>Ascomycota</taxon>
        <taxon>Pezizomycotina</taxon>
        <taxon>Sordariomycetes</taxon>
        <taxon>Sordariomycetidae</taxon>
        <taxon>Ophiostomatales</taxon>
        <taxon>Ophiostomataceae</taxon>
        <taxon>Sporothrix</taxon>
    </lineage>
</organism>
<evidence type="ECO:0000256" key="5">
    <source>
        <dbReference type="ARBA" id="ARBA00022786"/>
    </source>
</evidence>
<feature type="active site" description="Glycyl thioester intermediate" evidence="9">
    <location>
        <position position="200"/>
    </location>
</feature>
<feature type="domain" description="Ubiquitin-activating enzyme SCCH" evidence="12">
    <location>
        <begin position="339"/>
        <end position="399"/>
    </location>
</feature>
<dbReference type="InterPro" id="IPR033127">
    <property type="entry name" value="UBQ-activ_enz_E1_Cys_AS"/>
</dbReference>
<sequence length="670" mass="72995">MATAVDATPVLATQSRPTQVQMSRSAPRDAHNLATLGPGLNALVKQSRVLLVGAGGIGCELLKTLVLSGFGEVHIVDLDTIDLSNLNRQFLFRHEHIKKSKALVARDAAQRFNPLVKLVSYHADIKTFDLSFFAGFTIVFNALDNLDARRRVNRMCISAGVPLIESGTAGFLGQVQVIKRGVTACYDCSPKEVPKSFPVCTIRSTPSQLIHCIVWGKSYLFNEMFGDSEDESAFDHSDDAQNATEIAELRQESQALKAIRQAIGSSDFTQKLFDKVFHADLVRLQSMEDMWKTRAPPEPLTFAEVMAREATAVAISGKEQVLRDGQRIWTLEENVVVLNDSIERLSQRVASARAIEEGSEAALIEFDKDDIDTLDFVVASANIRATLFGIERKSRFEIKQMAGNIIPAIATTNAIVAGLCVLQSFKVLRGQFDLVKEVFLAPNATEHMLASDRPRKPNPECPVCSSFQVTLDVDLDRITLQDLVDNFAKEDLKFGEDGEFVVSNEVGILYDIDETENVGKKLSDLGVGHGTFLTITDDSDEPFVNIVVNLQKASAPLDGKPYAVVSYSDKNADGSANIPKQPKKAHKPIPASNGVSSLLKPLTVEDDDDLIIPEIQPTSIKRSREDDAEEPAAKKARTAESLVGSESNKPDGDGVVAAGDASNATVVLDD</sequence>
<evidence type="ECO:0000256" key="9">
    <source>
        <dbReference type="PROSITE-ProRule" id="PRU10132"/>
    </source>
</evidence>